<gene>
    <name evidence="1" type="ORF">OSTLU_13740</name>
</gene>
<dbReference type="HOGENOM" id="CLU_041843_0_0_1"/>
<protein>
    <submittedName>
        <fullName evidence="1">Uncharacterized protein</fullName>
    </submittedName>
</protein>
<sequence length="357" mass="40329">MSSDPACSVARIELEPKWLTLQRDHNERVERERAAARADVSTTNFERSHYAAFFDALAFEVAPEDEWTARERILEAFRDAHVDGNVERDAFMSELGEHLVSKFGTKALRRRKDNLNITSARVPSEKVNLRVNKKLAKAKRMKGRQLDPNRSRKIVASKAEDAISSRYMTEFLQLHCATELVESRVFPDAKELTESFSAFNAWRTHLSDDFSADDPNITLVSVGDGHTPRTAALFAFRTRWNCVAVDPEMGFAKDSKASYDIDRLQHHCAKIEEMRIKTKRCIIVMVHAHVSLATTLRSIQAEDGTAACIALPCCNYYSAIDAPNRAVPEYEDMSVISPHRTVRVWKALPCGTSESPQ</sequence>
<evidence type="ECO:0000313" key="1">
    <source>
        <dbReference type="EMBL" id="ABO93789.1"/>
    </source>
</evidence>
<dbReference type="eggNOG" id="ENOG502S407">
    <property type="taxonomic scope" value="Eukaryota"/>
</dbReference>
<accession>A4RR29</accession>
<dbReference type="AlphaFoldDB" id="A4RR29"/>
<dbReference type="OMA" id="FNAWRTH"/>
<dbReference type="EMBL" id="CP000581">
    <property type="protein sequence ID" value="ABO93789.1"/>
    <property type="molecule type" value="Genomic_DNA"/>
</dbReference>
<proteinExistence type="predicted"/>
<dbReference type="OrthoDB" id="9992337at2759"/>
<name>A4RR29_OSTLU</name>
<dbReference type="GeneID" id="4999990"/>
<dbReference type="Gramene" id="ABO93789">
    <property type="protein sequence ID" value="ABO93789"/>
    <property type="gene ID" value="OSTLU_13740"/>
</dbReference>
<evidence type="ECO:0000313" key="2">
    <source>
        <dbReference type="Proteomes" id="UP000001568"/>
    </source>
</evidence>
<dbReference type="Proteomes" id="UP000001568">
    <property type="component" value="Chromosome 1"/>
</dbReference>
<dbReference type="RefSeq" id="XP_001415497.1">
    <property type="nucleotide sequence ID" value="XM_001415460.1"/>
</dbReference>
<reference evidence="1 2" key="1">
    <citation type="journal article" date="2007" name="Proc. Natl. Acad. Sci. U.S.A.">
        <title>The tiny eukaryote Ostreococcus provides genomic insights into the paradox of plankton speciation.</title>
        <authorList>
            <person name="Palenik B."/>
            <person name="Grimwood J."/>
            <person name="Aerts A."/>
            <person name="Rouze P."/>
            <person name="Salamov A."/>
            <person name="Putnam N."/>
            <person name="Dupont C."/>
            <person name="Jorgensen R."/>
            <person name="Derelle E."/>
            <person name="Rombauts S."/>
            <person name="Zhou K."/>
            <person name="Otillar R."/>
            <person name="Merchant S.S."/>
            <person name="Podell S."/>
            <person name="Gaasterland T."/>
            <person name="Napoli C."/>
            <person name="Gendler K."/>
            <person name="Manuell A."/>
            <person name="Tai V."/>
            <person name="Vallon O."/>
            <person name="Piganeau G."/>
            <person name="Jancek S."/>
            <person name="Heijde M."/>
            <person name="Jabbari K."/>
            <person name="Bowler C."/>
            <person name="Lohr M."/>
            <person name="Robbens S."/>
            <person name="Werner G."/>
            <person name="Dubchak I."/>
            <person name="Pazour G.J."/>
            <person name="Ren Q."/>
            <person name="Paulsen I."/>
            <person name="Delwiche C."/>
            <person name="Schmutz J."/>
            <person name="Rokhsar D."/>
            <person name="Van de Peer Y."/>
            <person name="Moreau H."/>
            <person name="Grigoriev I.V."/>
        </authorList>
    </citation>
    <scope>NUCLEOTIDE SEQUENCE [LARGE SCALE GENOMIC DNA]</scope>
    <source>
        <strain evidence="1 2">CCE9901</strain>
    </source>
</reference>
<organism evidence="1 2">
    <name type="scientific">Ostreococcus lucimarinus (strain CCE9901)</name>
    <dbReference type="NCBI Taxonomy" id="436017"/>
    <lineage>
        <taxon>Eukaryota</taxon>
        <taxon>Viridiplantae</taxon>
        <taxon>Chlorophyta</taxon>
        <taxon>Mamiellophyceae</taxon>
        <taxon>Mamiellales</taxon>
        <taxon>Bathycoccaceae</taxon>
        <taxon>Ostreococcus</taxon>
    </lineage>
</organism>
<dbReference type="KEGG" id="olu:OSTLU_13740"/>
<keyword evidence="2" id="KW-1185">Reference proteome</keyword>